<dbReference type="EMBL" id="GBXM01055302">
    <property type="protein sequence ID" value="JAH53275.1"/>
    <property type="molecule type" value="Transcribed_RNA"/>
</dbReference>
<sequence length="28" mass="3129">MDTKASQLCENLLIFGNRSSGLPMNFKI</sequence>
<proteinExistence type="predicted"/>
<protein>
    <submittedName>
        <fullName evidence="1">Uncharacterized protein</fullName>
    </submittedName>
</protein>
<accession>A0A0E9TK96</accession>
<reference evidence="1" key="1">
    <citation type="submission" date="2014-11" db="EMBL/GenBank/DDBJ databases">
        <authorList>
            <person name="Amaro Gonzalez C."/>
        </authorList>
    </citation>
    <scope>NUCLEOTIDE SEQUENCE</scope>
</reference>
<name>A0A0E9TK96_ANGAN</name>
<organism evidence="1">
    <name type="scientific">Anguilla anguilla</name>
    <name type="common">European freshwater eel</name>
    <name type="synonym">Muraena anguilla</name>
    <dbReference type="NCBI Taxonomy" id="7936"/>
    <lineage>
        <taxon>Eukaryota</taxon>
        <taxon>Metazoa</taxon>
        <taxon>Chordata</taxon>
        <taxon>Craniata</taxon>
        <taxon>Vertebrata</taxon>
        <taxon>Euteleostomi</taxon>
        <taxon>Actinopterygii</taxon>
        <taxon>Neopterygii</taxon>
        <taxon>Teleostei</taxon>
        <taxon>Anguilliformes</taxon>
        <taxon>Anguillidae</taxon>
        <taxon>Anguilla</taxon>
    </lineage>
</organism>
<dbReference type="AlphaFoldDB" id="A0A0E9TK96"/>
<reference evidence="1" key="2">
    <citation type="journal article" date="2015" name="Fish Shellfish Immunol.">
        <title>Early steps in the European eel (Anguilla anguilla)-Vibrio vulnificus interaction in the gills: Role of the RtxA13 toxin.</title>
        <authorList>
            <person name="Callol A."/>
            <person name="Pajuelo D."/>
            <person name="Ebbesson L."/>
            <person name="Teles M."/>
            <person name="MacKenzie S."/>
            <person name="Amaro C."/>
        </authorList>
    </citation>
    <scope>NUCLEOTIDE SEQUENCE</scope>
</reference>
<evidence type="ECO:0000313" key="1">
    <source>
        <dbReference type="EMBL" id="JAH53275.1"/>
    </source>
</evidence>